<dbReference type="Pfam" id="PF01135">
    <property type="entry name" value="PCMT"/>
    <property type="match status" value="1"/>
</dbReference>
<dbReference type="Gene3D" id="3.40.50.150">
    <property type="entry name" value="Vaccinia Virus protein VP39"/>
    <property type="match status" value="1"/>
</dbReference>
<keyword evidence="6 7" id="KW-0949">S-adenosyl-L-methionine</keyword>
<dbReference type="NCBIfam" id="TIGR00080">
    <property type="entry name" value="pimt"/>
    <property type="match status" value="1"/>
</dbReference>
<keyword evidence="5 7" id="KW-0808">Transferase</keyword>
<comment type="catalytic activity">
    <reaction evidence="7">
        <text>[protein]-L-isoaspartate + S-adenosyl-L-methionine = [protein]-L-isoaspartate alpha-methyl ester + S-adenosyl-L-homocysteine</text>
        <dbReference type="Rhea" id="RHEA:12705"/>
        <dbReference type="Rhea" id="RHEA-COMP:12143"/>
        <dbReference type="Rhea" id="RHEA-COMP:12144"/>
        <dbReference type="ChEBI" id="CHEBI:57856"/>
        <dbReference type="ChEBI" id="CHEBI:59789"/>
        <dbReference type="ChEBI" id="CHEBI:90596"/>
        <dbReference type="ChEBI" id="CHEBI:90598"/>
        <dbReference type="EC" id="2.1.1.77"/>
    </reaction>
</comment>
<keyword evidence="3 7" id="KW-0963">Cytoplasm</keyword>
<dbReference type="GO" id="GO:0004719">
    <property type="term" value="F:protein-L-isoaspartate (D-aspartate) O-methyltransferase activity"/>
    <property type="evidence" value="ECO:0007669"/>
    <property type="project" value="UniProtKB-UniRule"/>
</dbReference>
<comment type="caution">
    <text evidence="8">The sequence shown here is derived from an EMBL/GenBank/DDBJ whole genome shotgun (WGS) entry which is preliminary data.</text>
</comment>
<proteinExistence type="inferred from homology"/>
<protein>
    <recommendedName>
        <fullName evidence="7">Protein-L-isoaspartate O-methyltransferase</fullName>
        <ecNumber evidence="7">2.1.1.77</ecNumber>
    </recommendedName>
    <alternativeName>
        <fullName evidence="7">L-isoaspartyl protein carboxyl methyltransferase</fullName>
    </alternativeName>
    <alternativeName>
        <fullName evidence="7">Protein L-isoaspartyl methyltransferase</fullName>
    </alternativeName>
    <alternativeName>
        <fullName evidence="7">Protein-beta-aspartate methyltransferase</fullName>
        <shortName evidence="7">PIMT</shortName>
    </alternativeName>
</protein>
<sequence length="207" mass="22610">MVELIKSRGVRDPLVLQAMAKIPRHLFVPSHLRDEAYADYPLAIGEGQTISQPYIVALMTEALELSSESKVLEIGTGSGYQAAILAEIAKEVYSVERLPSLAERAEELLKQLGYNNVYIKVANGTMGWPEHAPYDAIIVTAAAPSLPSPLLEQLKVGGRLVIPVGGAYSQELLKVVKTDPHGNYTTRSLGGCVFVKLYGKYGWKKKE</sequence>
<dbReference type="InterPro" id="IPR029063">
    <property type="entry name" value="SAM-dependent_MTases_sf"/>
</dbReference>
<dbReference type="NCBIfam" id="NF001453">
    <property type="entry name" value="PRK00312.1"/>
    <property type="match status" value="1"/>
</dbReference>
<gene>
    <name evidence="7" type="primary">pcm</name>
    <name evidence="8" type="ORF">ENF32_00580</name>
</gene>
<dbReference type="FunFam" id="3.40.50.150:FF:000010">
    <property type="entry name" value="Protein-L-isoaspartate O-methyltransferase"/>
    <property type="match status" value="1"/>
</dbReference>
<dbReference type="SUPFAM" id="SSF53335">
    <property type="entry name" value="S-adenosyl-L-methionine-dependent methyltransferases"/>
    <property type="match status" value="1"/>
</dbReference>
<evidence type="ECO:0000256" key="2">
    <source>
        <dbReference type="ARBA" id="ARBA00005369"/>
    </source>
</evidence>
<evidence type="ECO:0000313" key="8">
    <source>
        <dbReference type="EMBL" id="HDD52551.1"/>
    </source>
</evidence>
<comment type="similarity">
    <text evidence="2 7">Belongs to the methyltransferase superfamily. L-isoaspartyl/D-aspartyl protein methyltransferase family.</text>
</comment>
<dbReference type="HAMAP" id="MF_00090">
    <property type="entry name" value="PIMT"/>
    <property type="match status" value="1"/>
</dbReference>
<dbReference type="EC" id="2.1.1.77" evidence="7"/>
<dbReference type="PANTHER" id="PTHR11579">
    <property type="entry name" value="PROTEIN-L-ISOASPARTATE O-METHYLTRANSFERASE"/>
    <property type="match status" value="1"/>
</dbReference>
<comment type="subcellular location">
    <subcellularLocation>
        <location evidence="1 7">Cytoplasm</location>
    </subcellularLocation>
</comment>
<dbReference type="GO" id="GO:0032259">
    <property type="term" value="P:methylation"/>
    <property type="evidence" value="ECO:0007669"/>
    <property type="project" value="UniProtKB-KW"/>
</dbReference>
<organism evidence="8">
    <name type="scientific">Thermosulfidibacter takaii</name>
    <dbReference type="NCBI Taxonomy" id="412593"/>
    <lineage>
        <taxon>Bacteria</taxon>
        <taxon>Pseudomonadati</taxon>
        <taxon>Thermosulfidibacterota</taxon>
        <taxon>Thermosulfidibacteria</taxon>
        <taxon>Thermosulfidibacterales</taxon>
        <taxon>Thermosulfidibacteraceae</taxon>
    </lineage>
</organism>
<comment type="function">
    <text evidence="7">Catalyzes the methyl esterification of L-isoaspartyl residues in peptides and proteins that result from spontaneous decomposition of normal L-aspartyl and L-asparaginyl residues. It plays a role in the repair and/or degradation of damaged proteins.</text>
</comment>
<accession>A0A7C0U5S3</accession>
<evidence type="ECO:0000256" key="7">
    <source>
        <dbReference type="HAMAP-Rule" id="MF_00090"/>
    </source>
</evidence>
<dbReference type="PROSITE" id="PS01279">
    <property type="entry name" value="PCMT"/>
    <property type="match status" value="1"/>
</dbReference>
<dbReference type="PANTHER" id="PTHR11579:SF0">
    <property type="entry name" value="PROTEIN-L-ISOASPARTATE(D-ASPARTATE) O-METHYLTRANSFERASE"/>
    <property type="match status" value="1"/>
</dbReference>
<feature type="active site" evidence="7">
    <location>
        <position position="51"/>
    </location>
</feature>
<dbReference type="Proteomes" id="UP000885690">
    <property type="component" value="Unassembled WGS sequence"/>
</dbReference>
<evidence type="ECO:0000256" key="1">
    <source>
        <dbReference type="ARBA" id="ARBA00004496"/>
    </source>
</evidence>
<evidence type="ECO:0000256" key="4">
    <source>
        <dbReference type="ARBA" id="ARBA00022603"/>
    </source>
</evidence>
<evidence type="ECO:0000256" key="5">
    <source>
        <dbReference type="ARBA" id="ARBA00022679"/>
    </source>
</evidence>
<name>A0A7C0U5S3_9BACT</name>
<dbReference type="GO" id="GO:0030091">
    <property type="term" value="P:protein repair"/>
    <property type="evidence" value="ECO:0007669"/>
    <property type="project" value="UniProtKB-UniRule"/>
</dbReference>
<dbReference type="InterPro" id="IPR000682">
    <property type="entry name" value="PCMT"/>
</dbReference>
<dbReference type="EMBL" id="DQWS01000024">
    <property type="protein sequence ID" value="HDD52551.1"/>
    <property type="molecule type" value="Genomic_DNA"/>
</dbReference>
<evidence type="ECO:0000256" key="6">
    <source>
        <dbReference type="ARBA" id="ARBA00022691"/>
    </source>
</evidence>
<keyword evidence="4 7" id="KW-0489">Methyltransferase</keyword>
<reference evidence="8" key="1">
    <citation type="journal article" date="2020" name="mSystems">
        <title>Genome- and Community-Level Interaction Insights into Carbon Utilization and Element Cycling Functions of Hydrothermarchaeota in Hydrothermal Sediment.</title>
        <authorList>
            <person name="Zhou Z."/>
            <person name="Liu Y."/>
            <person name="Xu W."/>
            <person name="Pan J."/>
            <person name="Luo Z.H."/>
            <person name="Li M."/>
        </authorList>
    </citation>
    <scope>NUCLEOTIDE SEQUENCE [LARGE SCALE GENOMIC DNA]</scope>
    <source>
        <strain evidence="8">HyVt-115</strain>
    </source>
</reference>
<dbReference type="AlphaFoldDB" id="A0A7C0U5S3"/>
<dbReference type="CDD" id="cd02440">
    <property type="entry name" value="AdoMet_MTases"/>
    <property type="match status" value="1"/>
</dbReference>
<dbReference type="GO" id="GO:0005737">
    <property type="term" value="C:cytoplasm"/>
    <property type="evidence" value="ECO:0007669"/>
    <property type="project" value="UniProtKB-SubCell"/>
</dbReference>
<evidence type="ECO:0000256" key="3">
    <source>
        <dbReference type="ARBA" id="ARBA00022490"/>
    </source>
</evidence>